<dbReference type="InterPro" id="IPR029039">
    <property type="entry name" value="Flavoprotein-like_sf"/>
</dbReference>
<dbReference type="OrthoDB" id="5736081at2"/>
<keyword evidence="2" id="KW-1185">Reference proteome</keyword>
<evidence type="ECO:0000313" key="2">
    <source>
        <dbReference type="Proteomes" id="UP000059847"/>
    </source>
</evidence>
<name>A0A0M4T6S0_9GAMM</name>
<accession>A0A0M4T6S0</accession>
<dbReference type="STRING" id="45610.AOC03_03440"/>
<organism evidence="1 2">
    <name type="scientific">Psychrobacter urativorans</name>
    <dbReference type="NCBI Taxonomy" id="45610"/>
    <lineage>
        <taxon>Bacteria</taxon>
        <taxon>Pseudomonadati</taxon>
        <taxon>Pseudomonadota</taxon>
        <taxon>Gammaproteobacteria</taxon>
        <taxon>Moraxellales</taxon>
        <taxon>Moraxellaceae</taxon>
        <taxon>Psychrobacter</taxon>
    </lineage>
</organism>
<dbReference type="Gene3D" id="3.40.50.360">
    <property type="match status" value="1"/>
</dbReference>
<reference evidence="1 2" key="1">
    <citation type="submission" date="2015-09" db="EMBL/GenBank/DDBJ databases">
        <title>Complete genome of Psychrobacter urativorans R10.10B.</title>
        <authorList>
            <person name="See-Too W.S."/>
            <person name="Chan K.G."/>
        </authorList>
    </citation>
    <scope>NUCLEOTIDE SEQUENCE [LARGE SCALE GENOMIC DNA]</scope>
    <source>
        <strain evidence="1 2">R10.10B</strain>
    </source>
</reference>
<dbReference type="EMBL" id="CP012678">
    <property type="protein sequence ID" value="ALF59221.1"/>
    <property type="molecule type" value="Genomic_DNA"/>
</dbReference>
<dbReference type="Proteomes" id="UP000059847">
    <property type="component" value="Chromosome"/>
</dbReference>
<sequence>MATKTLLIVAHAPSPNTEKLAQAAYDGASHPDLDIHVILKLPQDTQPEDVLAADALLLGTTENLAYMAGMTKEFFDRCYYPVLEKKQGMPFALYIRAGHDGTGTKLAIKTITTGLRWEWIQEALILQGDWQEVFTEQVEELAMTLAAGVEAGIY</sequence>
<evidence type="ECO:0000313" key="1">
    <source>
        <dbReference type="EMBL" id="ALF59221.1"/>
    </source>
</evidence>
<dbReference type="SUPFAM" id="SSF52218">
    <property type="entry name" value="Flavoproteins"/>
    <property type="match status" value="1"/>
</dbReference>
<dbReference type="KEGG" id="pur:AOC03_03440"/>
<gene>
    <name evidence="1" type="ORF">AOC03_03440</name>
</gene>
<dbReference type="AlphaFoldDB" id="A0A0M4T6S0"/>
<protein>
    <submittedName>
        <fullName evidence="1">Flavodoxin</fullName>
    </submittedName>
</protein>
<proteinExistence type="predicted"/>
<dbReference type="RefSeq" id="WP_062533616.1">
    <property type="nucleotide sequence ID" value="NZ_CP012678.1"/>
</dbReference>